<keyword evidence="3" id="KW-1185">Reference proteome</keyword>
<organism evidence="2 3">
    <name type="scientific">Entomortierella parvispora</name>
    <dbReference type="NCBI Taxonomy" id="205924"/>
    <lineage>
        <taxon>Eukaryota</taxon>
        <taxon>Fungi</taxon>
        <taxon>Fungi incertae sedis</taxon>
        <taxon>Mucoromycota</taxon>
        <taxon>Mortierellomycotina</taxon>
        <taxon>Mortierellomycetes</taxon>
        <taxon>Mortierellales</taxon>
        <taxon>Mortierellaceae</taxon>
        <taxon>Entomortierella</taxon>
    </lineage>
</organism>
<dbReference type="OrthoDB" id="2442991at2759"/>
<proteinExistence type="predicted"/>
<gene>
    <name evidence="2" type="ORF">EMPS_06651</name>
</gene>
<feature type="compositionally biased region" description="Basic and acidic residues" evidence="1">
    <location>
        <begin position="171"/>
        <end position="180"/>
    </location>
</feature>
<comment type="caution">
    <text evidence="2">The sequence shown here is derived from an EMBL/GenBank/DDBJ whole genome shotgun (WGS) entry which is preliminary data.</text>
</comment>
<name>A0A9P3HD41_9FUNG</name>
<feature type="region of interest" description="Disordered" evidence="1">
    <location>
        <begin position="37"/>
        <end position="95"/>
    </location>
</feature>
<feature type="region of interest" description="Disordered" evidence="1">
    <location>
        <begin position="244"/>
        <end position="366"/>
    </location>
</feature>
<feature type="compositionally biased region" description="Low complexity" evidence="1">
    <location>
        <begin position="144"/>
        <end position="162"/>
    </location>
</feature>
<evidence type="ECO:0000313" key="3">
    <source>
        <dbReference type="Proteomes" id="UP000827284"/>
    </source>
</evidence>
<dbReference type="Proteomes" id="UP000827284">
    <property type="component" value="Unassembled WGS sequence"/>
</dbReference>
<accession>A0A9P3HD41</accession>
<evidence type="ECO:0000256" key="1">
    <source>
        <dbReference type="SAM" id="MobiDB-lite"/>
    </source>
</evidence>
<dbReference type="EMBL" id="BQFW01000008">
    <property type="protein sequence ID" value="GJJ74293.1"/>
    <property type="molecule type" value="Genomic_DNA"/>
</dbReference>
<feature type="compositionally biased region" description="Basic and acidic residues" evidence="1">
    <location>
        <begin position="47"/>
        <end position="62"/>
    </location>
</feature>
<feature type="compositionally biased region" description="Pro residues" evidence="1">
    <location>
        <begin position="125"/>
        <end position="135"/>
    </location>
</feature>
<protein>
    <submittedName>
        <fullName evidence="2">Uncharacterized protein</fullName>
    </submittedName>
</protein>
<reference evidence="2" key="1">
    <citation type="submission" date="2021-11" db="EMBL/GenBank/DDBJ databases">
        <authorList>
            <person name="Herlambang A."/>
            <person name="Guo Y."/>
            <person name="Takashima Y."/>
            <person name="Nishizawa T."/>
        </authorList>
    </citation>
    <scope>NUCLEOTIDE SEQUENCE</scope>
    <source>
        <strain evidence="2">E1425</strain>
    </source>
</reference>
<dbReference type="AlphaFoldDB" id="A0A9P3HD41"/>
<reference evidence="2" key="2">
    <citation type="journal article" date="2022" name="Microbiol. Resour. Announc.">
        <title>Whole-Genome Sequence of Entomortierella parvispora E1425, a Mucoromycotan Fungus Associated with Burkholderiaceae-Related Endosymbiotic Bacteria.</title>
        <authorList>
            <person name="Herlambang A."/>
            <person name="Guo Y."/>
            <person name="Takashima Y."/>
            <person name="Narisawa K."/>
            <person name="Ohta H."/>
            <person name="Nishizawa T."/>
        </authorList>
    </citation>
    <scope>NUCLEOTIDE SEQUENCE</scope>
    <source>
        <strain evidence="2">E1425</strain>
    </source>
</reference>
<sequence>MADNSIMDETFDFSELSLEEPGDQMAGLIEQSLQLNEPHSAIPSYSSEEREQQQNDLFKIEEQTASGTGGPGDTIVDNGPWAKIPPSSSRIVDPYQPGITAQKLDAMAADPHHVFRSSQTPFPFPFTVPPSPPLNASPTTAANGVTSGSSVPPTPSTSTSSSRGATLSKDSQSDEKDLANDKIPAWMLEDPKLVPNWTPTTVTHDQTADEDWASLQDRSTTVDSAALFGFTSFPSYESLSIANAISEEQHRRQSNDDGDQDNLLPEAEPAGGFARYGEQGPQSLLGQHEQGSLFAGAKQQFTRRESSSLPQLQEWRTGSAGQGQTTSRMEVDDDMDDFFVEEEDESPVIKASSGFAPAQFHHNMED</sequence>
<feature type="region of interest" description="Disordered" evidence="1">
    <location>
        <begin position="125"/>
        <end position="187"/>
    </location>
</feature>
<feature type="compositionally biased region" description="Polar residues" evidence="1">
    <location>
        <begin position="307"/>
        <end position="316"/>
    </location>
</feature>
<feature type="compositionally biased region" description="Acidic residues" evidence="1">
    <location>
        <begin position="331"/>
        <end position="346"/>
    </location>
</feature>
<evidence type="ECO:0000313" key="2">
    <source>
        <dbReference type="EMBL" id="GJJ74293.1"/>
    </source>
</evidence>